<reference evidence="1 2" key="1">
    <citation type="submission" date="2021-04" db="EMBL/GenBank/DDBJ databases">
        <authorList>
            <person name="Pira H."/>
            <person name="Risdian C."/>
            <person name="Wink J."/>
        </authorList>
    </citation>
    <scope>NUCLEOTIDE SEQUENCE [LARGE SCALE GENOMIC DNA]</scope>
    <source>
        <strain evidence="1 2">WH53</strain>
    </source>
</reference>
<evidence type="ECO:0000313" key="2">
    <source>
        <dbReference type="Proteomes" id="UP000690515"/>
    </source>
</evidence>
<proteinExistence type="predicted"/>
<name>A0ABS5ZIP0_9GAMM</name>
<organism evidence="1 2">
    <name type="scientific">Zooshikella harenae</name>
    <dbReference type="NCBI Taxonomy" id="2827238"/>
    <lineage>
        <taxon>Bacteria</taxon>
        <taxon>Pseudomonadati</taxon>
        <taxon>Pseudomonadota</taxon>
        <taxon>Gammaproteobacteria</taxon>
        <taxon>Oceanospirillales</taxon>
        <taxon>Zooshikellaceae</taxon>
        <taxon>Zooshikella</taxon>
    </lineage>
</organism>
<dbReference type="EMBL" id="JAGSOY010000108">
    <property type="protein sequence ID" value="MBU2713830.1"/>
    <property type="molecule type" value="Genomic_DNA"/>
</dbReference>
<protein>
    <submittedName>
        <fullName evidence="1">Uncharacterized protein</fullName>
    </submittedName>
</protein>
<evidence type="ECO:0000313" key="1">
    <source>
        <dbReference type="EMBL" id="MBU2713830.1"/>
    </source>
</evidence>
<dbReference type="RefSeq" id="WP_215822112.1">
    <property type="nucleotide sequence ID" value="NZ_JAGSOY010000108.1"/>
</dbReference>
<keyword evidence="2" id="KW-1185">Reference proteome</keyword>
<sequence>MNTENYIKKIKSIDWTMYETAYGNASQIPVELERLISNDQSEALDATHELWCSLCHQHAYVSSASEPAYHFLKAILETSEDPILTELLNIFAGFAECTSPKHPDGNGAFQKRVRELMKEDIELFKSLSAIEGEDGFAEYIVTELTTNI</sequence>
<dbReference type="Proteomes" id="UP000690515">
    <property type="component" value="Unassembled WGS sequence"/>
</dbReference>
<gene>
    <name evidence="1" type="ORF">KCG35_22515</name>
</gene>
<comment type="caution">
    <text evidence="1">The sequence shown here is derived from an EMBL/GenBank/DDBJ whole genome shotgun (WGS) entry which is preliminary data.</text>
</comment>
<accession>A0ABS5ZIP0</accession>